<sequence length="89" mass="9873">MLFRFIFFLLPLLLAGCVLTPKSAENMTTAKLCSEAAYDANRDVAFAELERRGVTFSNNEQCKIIYVTKMQSFSGQQQAGAMLLLGSQL</sequence>
<dbReference type="RefSeq" id="WP_017097640.1">
    <property type="nucleotide sequence ID" value="NZ_AP025460.1"/>
</dbReference>
<dbReference type="EMBL" id="FLQP01000053">
    <property type="protein sequence ID" value="SBS66896.1"/>
    <property type="molecule type" value="Genomic_DNA"/>
</dbReference>
<evidence type="ECO:0008006" key="4">
    <source>
        <dbReference type="Google" id="ProtNLM"/>
    </source>
</evidence>
<dbReference type="AlphaFoldDB" id="A0A1C3IZQ7"/>
<dbReference type="PROSITE" id="PS51257">
    <property type="entry name" value="PROKAR_LIPOPROTEIN"/>
    <property type="match status" value="1"/>
</dbReference>
<feature type="signal peptide" evidence="1">
    <location>
        <begin position="1"/>
        <end position="24"/>
    </location>
</feature>
<evidence type="ECO:0000256" key="1">
    <source>
        <dbReference type="SAM" id="SignalP"/>
    </source>
</evidence>
<evidence type="ECO:0000313" key="3">
    <source>
        <dbReference type="Proteomes" id="UP000092876"/>
    </source>
</evidence>
<keyword evidence="1" id="KW-0732">Signal</keyword>
<evidence type="ECO:0000313" key="2">
    <source>
        <dbReference type="EMBL" id="SBS66896.1"/>
    </source>
</evidence>
<protein>
    <recommendedName>
        <fullName evidence="4">Lipoprotein</fullName>
    </recommendedName>
</protein>
<dbReference type="Proteomes" id="UP000092876">
    <property type="component" value="Unassembled WGS sequence"/>
</dbReference>
<feature type="chain" id="PRO_5008676130" description="Lipoprotein" evidence="1">
    <location>
        <begin position="25"/>
        <end position="89"/>
    </location>
</feature>
<dbReference type="GeneID" id="94232747"/>
<name>A0A1C3IZQ7_9VIBR</name>
<reference evidence="3" key="1">
    <citation type="submission" date="2016-06" db="EMBL/GenBank/DDBJ databases">
        <authorList>
            <person name="Rodrigo-Torres Lidia"/>
            <person name="Arahal R.David."/>
        </authorList>
    </citation>
    <scope>NUCLEOTIDE SEQUENCE [LARGE SCALE GENOMIC DNA]</scope>
    <source>
        <strain evidence="3">CECT 7223</strain>
    </source>
</reference>
<organism evidence="2 3">
    <name type="scientific">Vibrio atlanticus</name>
    <dbReference type="NCBI Taxonomy" id="693153"/>
    <lineage>
        <taxon>Bacteria</taxon>
        <taxon>Pseudomonadati</taxon>
        <taxon>Pseudomonadota</taxon>
        <taxon>Gammaproteobacteria</taxon>
        <taxon>Vibrionales</taxon>
        <taxon>Vibrionaceae</taxon>
        <taxon>Vibrio</taxon>
    </lineage>
</organism>
<gene>
    <name evidence="2" type="ORF">VAT7223_03413</name>
</gene>
<proteinExistence type="predicted"/>
<accession>A0A1C3IZQ7</accession>